<dbReference type="InterPro" id="IPR007502">
    <property type="entry name" value="Helicase-assoc_dom"/>
</dbReference>
<comment type="caution">
    <text evidence="17">The sequence shown here is derived from an EMBL/GenBank/DDBJ whole genome shotgun (WGS) entry which is preliminary data.</text>
</comment>
<dbReference type="GO" id="GO:0003724">
    <property type="term" value="F:RNA helicase activity"/>
    <property type="evidence" value="ECO:0007669"/>
    <property type="project" value="UniProtKB-EC"/>
</dbReference>
<dbReference type="InterPro" id="IPR048333">
    <property type="entry name" value="HA2_WH"/>
</dbReference>
<dbReference type="PANTHER" id="PTHR18934">
    <property type="entry name" value="ATP-DEPENDENT RNA HELICASE"/>
    <property type="match status" value="1"/>
</dbReference>
<keyword evidence="6" id="KW-0378">Hydrolase</keyword>
<dbReference type="SUPFAM" id="SSF52540">
    <property type="entry name" value="P-loop containing nucleoside triphosphate hydrolases"/>
    <property type="match status" value="1"/>
</dbReference>
<dbReference type="Gene3D" id="1.20.120.1080">
    <property type="match status" value="1"/>
</dbReference>
<evidence type="ECO:0000256" key="5">
    <source>
        <dbReference type="ARBA" id="ARBA00022741"/>
    </source>
</evidence>
<feature type="domain" description="Helicase ATP-binding" evidence="15">
    <location>
        <begin position="607"/>
        <end position="784"/>
    </location>
</feature>
<dbReference type="GO" id="GO:0016787">
    <property type="term" value="F:hydrolase activity"/>
    <property type="evidence" value="ECO:0007669"/>
    <property type="project" value="UniProtKB-KW"/>
</dbReference>
<dbReference type="InterPro" id="IPR011709">
    <property type="entry name" value="DEAD-box_helicase_OB_fold"/>
</dbReference>
<evidence type="ECO:0000256" key="8">
    <source>
        <dbReference type="ARBA" id="ARBA00022840"/>
    </source>
</evidence>
<keyword evidence="10" id="KW-0809">Transit peptide</keyword>
<evidence type="ECO:0000256" key="13">
    <source>
        <dbReference type="SAM" id="Coils"/>
    </source>
</evidence>
<proteinExistence type="inferred from homology"/>
<dbReference type="Proteomes" id="UP001408789">
    <property type="component" value="Unassembled WGS sequence"/>
</dbReference>
<reference evidence="17 18" key="1">
    <citation type="submission" date="2024-04" db="EMBL/GenBank/DDBJ databases">
        <title>The reference genome of an endangered Asteraceae, Deinandra increscens subsp. villosa, native to the Central Coast of California.</title>
        <authorList>
            <person name="Guilliams M."/>
            <person name="Hasenstab-Lehman K."/>
            <person name="Meyer R."/>
            <person name="Mcevoy S."/>
        </authorList>
    </citation>
    <scope>NUCLEOTIDE SEQUENCE [LARGE SCALE GENOMIC DNA]</scope>
    <source>
        <tissue evidence="17">Leaf</tissue>
    </source>
</reference>
<dbReference type="CDD" id="cd17917">
    <property type="entry name" value="DEXHc_RHA-like"/>
    <property type="match status" value="1"/>
</dbReference>
<evidence type="ECO:0000256" key="1">
    <source>
        <dbReference type="ARBA" id="ARBA00004229"/>
    </source>
</evidence>
<evidence type="ECO:0000256" key="4">
    <source>
        <dbReference type="ARBA" id="ARBA00022640"/>
    </source>
</evidence>
<dbReference type="InterPro" id="IPR011545">
    <property type="entry name" value="DEAD/DEAH_box_helicase_dom"/>
</dbReference>
<evidence type="ECO:0000259" key="16">
    <source>
        <dbReference type="PROSITE" id="PS51194"/>
    </source>
</evidence>
<dbReference type="InterPro" id="IPR001650">
    <property type="entry name" value="Helicase_C-like"/>
</dbReference>
<sequence>MAPKKKQQQQQQKQKSSSSSKNKPQSSTGPKLQISAENENRLRRLLLNSGRSTADPIHEDSNLTKAQKAKKLHSVYEKLSCEGFTDDHIERALSHLKESATFEAALDWLCLILPPTELPLKFRSSTAILPNDGGSVGIISTARDDWAPLPDSSVATEHEMEEISIKSKVQRKVDTLDSFQQSQADWIRQYMEKQEEDEYESWEEAVADEASEPRSYDIIREEYHSARFQAIDAKERKDKKGQEQSGQIIRKLKQEMAALGISVDTLAAEFESRHRAIENKNAEAEAVIGGGDGYTEFTVEQVAPLDSEMLTENCPTQDVSLNIPSQDGTVADDDSGDIELGDMFLEDSSSAQVLHPDIVEFQKKEKMKELTSEKNLEKLEGIWKKGDPLKIPKAILHQLCQRSGWEAPKYNKVSGTTDGCSYAVSVIRKASGRGKNRKVGGLTTLQLPTPGETFESAEDAQNRVAAYVLYQLFPDLPVHLMMTDPYASLVLQWLEGDLSGNVKNTEVDRRAGFVDSLLNVDASDAVVSEDLLATSGQNDSQVSYAQEDTNSRDAGIEKIAQSMYHQKQTESSYLKKQQENKRQMKKYQDMLKSRAALPIAELKGDILHLLKDNDVLVICGETGCGKTTQVPQFILDDMIEKGHGGICNIVCTQPRRIAAISVAERVADERCESSPGSKDSLVGYQVRLDSARTERTKLLFCTTGILLRMIVGNKSFADITHVIVDEVHERSLLGDFLLIILKSFIEKQSVQRTQQKLKVILMSATVDSQLFSHYFGDCPVIHAQGRTHPVTTHFLEDIHESIDYRLASDSPASLRSDAPKQKGATVDNHRGKKNLVLSAWGDESVLSKGYSNPYYVPENYETYSEQTQQNMKKLNEDVIDYDLLEDLICHVDETYPEGAILVFLPGVSEIHTLLDKLAASYQFRGVASEWILPLHSSIASSEQKKVFLRPPGDIRKVIIATNIAETSITIDDVVYVIDCGKHKENRYNPRKKLSSMVEDWISRANARQRRGRAGRVKPGICFCLYTRHRFEKLMRPFQLPEMLRMPLVELCLQIKLLSLGRIMPFLQKALEPPTEEAITSAISLLYEVGAVEGDEELTPLGYHLAKLPVDVLIGKMMLYGGIFGCLSPILSISAFLSYKSPFIYPKDERHAVERAKLALLTDKAGGANDIDNGDRQSDHLIMMIAYKKWEKILRENGANAAERFCKSYFISSSVMYMIRDMRVQFGTLLADIGLIELPKNYQSGGKWKEKLDSWFSDTSQTFNVYSNHSSVVKALLCAGLYPNVAATEQGISEKALNSLRQSLGPTTDDSNVWFDGRRVVHIHPSSVNSNIKTSQHPFLVFLEKVETTKVFLRDTTITSPYSILLFGGSMNIQHQTGLVTIDGWLKMAAPAQTAVLFKELRLTLHSILKELIRKPQTANISENNVIQSIVHLLLEEDKPKRTSSLYSKEKYSATIEGPEPGSRNPGMDHKISLLYRTSNSEAMSKRNEEDMDSAVDKLCKRVWGYIFLPSRRGFLSPNEPYIINKSRLDRQEGSWSSPSRFLAFSEKYKSKFKEFMEWYSRDGVYPIKDVLPENRLGTTVPMDDEEDLLKSEMSIPLKGYKRSGGCLKNICLNFEAFVAGHFRNRAADILKACKGYMEGRQVGCVVGNKDSCRCSKEFSIDVASCIPDLVYHLKKIGATEVESFIPQCALTPVSVETSSFQGLD</sequence>
<keyword evidence="8" id="KW-0067">ATP-binding</keyword>
<dbReference type="Pfam" id="PF21010">
    <property type="entry name" value="HA2_C"/>
    <property type="match status" value="1"/>
</dbReference>
<dbReference type="InterPro" id="IPR056890">
    <property type="entry name" value="UBA_DHX29-like"/>
</dbReference>
<comment type="similarity">
    <text evidence="12">Belongs to the DExH box helicase family.</text>
</comment>
<dbReference type="SMART" id="SM00487">
    <property type="entry name" value="DEXDc"/>
    <property type="match status" value="1"/>
</dbReference>
<feature type="region of interest" description="Disordered" evidence="14">
    <location>
        <begin position="1"/>
        <end position="39"/>
    </location>
</feature>
<dbReference type="SMART" id="SM00847">
    <property type="entry name" value="HA2"/>
    <property type="match status" value="1"/>
</dbReference>
<feature type="coiled-coil region" evidence="13">
    <location>
        <begin position="249"/>
        <end position="287"/>
    </location>
</feature>
<dbReference type="InterPro" id="IPR027417">
    <property type="entry name" value="P-loop_NTPase"/>
</dbReference>
<comment type="catalytic activity">
    <reaction evidence="11">
        <text>ATP + H2O = ADP + phosphate + H(+)</text>
        <dbReference type="Rhea" id="RHEA:13065"/>
        <dbReference type="ChEBI" id="CHEBI:15377"/>
        <dbReference type="ChEBI" id="CHEBI:15378"/>
        <dbReference type="ChEBI" id="CHEBI:30616"/>
        <dbReference type="ChEBI" id="CHEBI:43474"/>
        <dbReference type="ChEBI" id="CHEBI:456216"/>
        <dbReference type="EC" id="3.6.4.13"/>
    </reaction>
</comment>
<evidence type="ECO:0000313" key="17">
    <source>
        <dbReference type="EMBL" id="KAK9077069.1"/>
    </source>
</evidence>
<evidence type="ECO:0000256" key="11">
    <source>
        <dbReference type="ARBA" id="ARBA00047984"/>
    </source>
</evidence>
<gene>
    <name evidence="17" type="ORF">SSX86_005404</name>
</gene>
<dbReference type="Pfam" id="PF07717">
    <property type="entry name" value="OB_NTP_bind"/>
    <property type="match status" value="1"/>
</dbReference>
<dbReference type="PROSITE" id="PS51192">
    <property type="entry name" value="HELICASE_ATP_BIND_1"/>
    <property type="match status" value="1"/>
</dbReference>
<comment type="subcellular location">
    <subcellularLocation>
        <location evidence="1">Plastid</location>
        <location evidence="1">Chloroplast</location>
    </subcellularLocation>
</comment>
<feature type="region of interest" description="Disordered" evidence="14">
    <location>
        <begin position="1445"/>
        <end position="1468"/>
    </location>
</feature>
<evidence type="ECO:0000256" key="14">
    <source>
        <dbReference type="SAM" id="MobiDB-lite"/>
    </source>
</evidence>
<evidence type="ECO:0000256" key="6">
    <source>
        <dbReference type="ARBA" id="ARBA00022801"/>
    </source>
</evidence>
<dbReference type="GO" id="GO:0009507">
    <property type="term" value="C:chloroplast"/>
    <property type="evidence" value="ECO:0007669"/>
    <property type="project" value="UniProtKB-SubCell"/>
</dbReference>
<keyword evidence="4" id="KW-0934">Plastid</keyword>
<keyword evidence="18" id="KW-1185">Reference proteome</keyword>
<dbReference type="Pfam" id="PF00270">
    <property type="entry name" value="DEAD"/>
    <property type="match status" value="1"/>
</dbReference>
<keyword evidence="13" id="KW-0175">Coiled coil</keyword>
<dbReference type="CDD" id="cd18791">
    <property type="entry name" value="SF2_C_RHA"/>
    <property type="match status" value="1"/>
</dbReference>
<keyword evidence="3" id="KW-0150">Chloroplast</keyword>
<dbReference type="FunFam" id="1.20.120.1080:FF:000002">
    <property type="entry name" value="Putative ATP-dependent RNA helicase DHX36"/>
    <property type="match status" value="1"/>
</dbReference>
<feature type="domain" description="Helicase C-terminal" evidence="16">
    <location>
        <begin position="883"/>
        <end position="1058"/>
    </location>
</feature>
<feature type="compositionally biased region" description="Low complexity" evidence="14">
    <location>
        <begin position="8"/>
        <end position="27"/>
    </location>
</feature>
<dbReference type="EMBL" id="JBCNJP010000007">
    <property type="protein sequence ID" value="KAK9077069.1"/>
    <property type="molecule type" value="Genomic_DNA"/>
</dbReference>
<organism evidence="17 18">
    <name type="scientific">Deinandra increscens subsp. villosa</name>
    <dbReference type="NCBI Taxonomy" id="3103831"/>
    <lineage>
        <taxon>Eukaryota</taxon>
        <taxon>Viridiplantae</taxon>
        <taxon>Streptophyta</taxon>
        <taxon>Embryophyta</taxon>
        <taxon>Tracheophyta</taxon>
        <taxon>Spermatophyta</taxon>
        <taxon>Magnoliopsida</taxon>
        <taxon>eudicotyledons</taxon>
        <taxon>Gunneridae</taxon>
        <taxon>Pentapetalae</taxon>
        <taxon>asterids</taxon>
        <taxon>campanulids</taxon>
        <taxon>Asterales</taxon>
        <taxon>Asteraceae</taxon>
        <taxon>Asteroideae</taxon>
        <taxon>Heliantheae alliance</taxon>
        <taxon>Madieae</taxon>
        <taxon>Madiinae</taxon>
        <taxon>Deinandra</taxon>
    </lineage>
</organism>
<evidence type="ECO:0000313" key="18">
    <source>
        <dbReference type="Proteomes" id="UP001408789"/>
    </source>
</evidence>
<evidence type="ECO:0000256" key="2">
    <source>
        <dbReference type="ARBA" id="ARBA00012552"/>
    </source>
</evidence>
<dbReference type="PANTHER" id="PTHR18934:SF246">
    <property type="entry name" value="DEXH-BOX ATP-DEPENDENT RNA HELICASE DEXH4, CHLOROPLASTIC-RELATED"/>
    <property type="match status" value="1"/>
</dbReference>
<protein>
    <recommendedName>
        <fullName evidence="2">RNA helicase</fullName>
        <ecNumber evidence="2">3.6.4.13</ecNumber>
    </recommendedName>
</protein>
<dbReference type="Gene3D" id="3.40.50.300">
    <property type="entry name" value="P-loop containing nucleotide triphosphate hydrolases"/>
    <property type="match status" value="2"/>
</dbReference>
<dbReference type="Pfam" id="PF00271">
    <property type="entry name" value="Helicase_C"/>
    <property type="match status" value="1"/>
</dbReference>
<dbReference type="FunFam" id="3.40.50.300:FF:000500">
    <property type="entry name" value="ATP-dependent RNA helicase DHX29"/>
    <property type="match status" value="1"/>
</dbReference>
<dbReference type="SMART" id="SM00490">
    <property type="entry name" value="HELICc"/>
    <property type="match status" value="1"/>
</dbReference>
<dbReference type="Pfam" id="PF04408">
    <property type="entry name" value="WHD_HA2"/>
    <property type="match status" value="1"/>
</dbReference>
<dbReference type="Pfam" id="PF24899">
    <property type="entry name" value="UBA_DHX29"/>
    <property type="match status" value="1"/>
</dbReference>
<accession>A0AAP0H8G6</accession>
<keyword evidence="5" id="KW-0547">Nucleotide-binding</keyword>
<name>A0AAP0H8G6_9ASTR</name>
<keyword evidence="7" id="KW-0347">Helicase</keyword>
<dbReference type="EC" id="3.6.4.13" evidence="2"/>
<evidence type="ECO:0000256" key="10">
    <source>
        <dbReference type="ARBA" id="ARBA00022946"/>
    </source>
</evidence>
<dbReference type="InterPro" id="IPR014001">
    <property type="entry name" value="Helicase_ATP-bd"/>
</dbReference>
<dbReference type="GO" id="GO:0003723">
    <property type="term" value="F:RNA binding"/>
    <property type="evidence" value="ECO:0007669"/>
    <property type="project" value="UniProtKB-KW"/>
</dbReference>
<dbReference type="InterPro" id="IPR059023">
    <property type="entry name" value="RNA_hel_CTD"/>
</dbReference>
<keyword evidence="9" id="KW-0694">RNA-binding</keyword>
<dbReference type="PROSITE" id="PS51194">
    <property type="entry name" value="HELICASE_CTER"/>
    <property type="match status" value="1"/>
</dbReference>
<evidence type="ECO:0000256" key="12">
    <source>
        <dbReference type="ARBA" id="ARBA00060772"/>
    </source>
</evidence>
<evidence type="ECO:0000256" key="3">
    <source>
        <dbReference type="ARBA" id="ARBA00022528"/>
    </source>
</evidence>
<dbReference type="GO" id="GO:0005524">
    <property type="term" value="F:ATP binding"/>
    <property type="evidence" value="ECO:0007669"/>
    <property type="project" value="UniProtKB-KW"/>
</dbReference>
<evidence type="ECO:0000256" key="7">
    <source>
        <dbReference type="ARBA" id="ARBA00022806"/>
    </source>
</evidence>
<evidence type="ECO:0000256" key="9">
    <source>
        <dbReference type="ARBA" id="ARBA00022884"/>
    </source>
</evidence>
<dbReference type="FunFam" id="3.40.50.300:FF:000819">
    <property type="entry name" value="ATP dependent RNA helicase, putative"/>
    <property type="match status" value="1"/>
</dbReference>
<evidence type="ECO:0000259" key="15">
    <source>
        <dbReference type="PROSITE" id="PS51192"/>
    </source>
</evidence>
<dbReference type="Pfam" id="PF26026">
    <property type="entry name" value="RNA_hel_CTD"/>
    <property type="match status" value="1"/>
</dbReference>